<evidence type="ECO:0000256" key="2">
    <source>
        <dbReference type="ARBA" id="ARBA00007165"/>
    </source>
</evidence>
<evidence type="ECO:0000256" key="6">
    <source>
        <dbReference type="RuleBase" id="RU363076"/>
    </source>
</evidence>
<keyword evidence="3 6" id="KW-0812">Transmembrane</keyword>
<dbReference type="Proteomes" id="UP000234271">
    <property type="component" value="Chromosome"/>
</dbReference>
<proteinExistence type="inferred from homology"/>
<dbReference type="STRING" id="288004.AL038_00490"/>
<evidence type="ECO:0000313" key="7">
    <source>
        <dbReference type="EMBL" id="AUI68217.1"/>
    </source>
</evidence>
<comment type="similarity">
    <text evidence="2 6">Belongs to the SURF1 family.</text>
</comment>
<sequence>MIKISFLGTTSFLVLCPLFIGLGIWQLDYAQQKQQEKKDYQEYSRSPALLINDAEQIKILKQGQRVKIKGQYLNELHVLLDEQYLQGQAGYVVFSPFQIENSNSIIWVNRGWLAIDVNQIIPSLTAETTPQTLMGVLTQPPAPTQQLTNNTSKQYSTQLLQVQALDYQQLSQTLQRATPPYVLLLLTPQEERFQRFPDSYDTTPNKYYAYAYQWFAFAFALSFLYILFGITHRVTARKTNQ</sequence>
<feature type="transmembrane region" description="Helical" evidence="6">
    <location>
        <begin position="207"/>
        <end position="228"/>
    </location>
</feature>
<accession>A0A2N9YCM8</accession>
<dbReference type="RefSeq" id="WP_062147428.1">
    <property type="nucleotide sequence ID" value="NZ_CP012373.2"/>
</dbReference>
<keyword evidence="4 6" id="KW-1133">Transmembrane helix</keyword>
<evidence type="ECO:0000256" key="1">
    <source>
        <dbReference type="ARBA" id="ARBA00004370"/>
    </source>
</evidence>
<keyword evidence="5 6" id="KW-0472">Membrane</keyword>
<gene>
    <name evidence="7" type="ORF">BLE401_05555</name>
</gene>
<organism evidence="7 8">
    <name type="scientific">Beggiatoa leptomitoformis</name>
    <dbReference type="NCBI Taxonomy" id="288004"/>
    <lineage>
        <taxon>Bacteria</taxon>
        <taxon>Pseudomonadati</taxon>
        <taxon>Pseudomonadota</taxon>
        <taxon>Gammaproteobacteria</taxon>
        <taxon>Thiotrichales</taxon>
        <taxon>Thiotrichaceae</taxon>
        <taxon>Beggiatoa</taxon>
    </lineage>
</organism>
<dbReference type="PANTHER" id="PTHR23427">
    <property type="entry name" value="SURFEIT LOCUS PROTEIN"/>
    <property type="match status" value="1"/>
</dbReference>
<protein>
    <recommendedName>
        <fullName evidence="6">SURF1-like protein</fullName>
    </recommendedName>
</protein>
<dbReference type="AlphaFoldDB" id="A0A2N9YCM8"/>
<dbReference type="Pfam" id="PF02104">
    <property type="entry name" value="SURF1"/>
    <property type="match status" value="1"/>
</dbReference>
<evidence type="ECO:0000256" key="3">
    <source>
        <dbReference type="ARBA" id="ARBA00022692"/>
    </source>
</evidence>
<dbReference type="InterPro" id="IPR002994">
    <property type="entry name" value="Surf1/Shy1"/>
</dbReference>
<name>A0A2N9YCM8_9GAMM</name>
<dbReference type="EMBL" id="CP018889">
    <property type="protein sequence ID" value="AUI68217.1"/>
    <property type="molecule type" value="Genomic_DNA"/>
</dbReference>
<dbReference type="InterPro" id="IPR045214">
    <property type="entry name" value="Surf1/Surf4"/>
</dbReference>
<reference evidence="8" key="1">
    <citation type="submission" date="2016-12" db="EMBL/GenBank/DDBJ databases">
        <title>Complete Genome Sequence of Beggiatoa leptomitiformis D-401.</title>
        <authorList>
            <person name="Fomenkov A."/>
            <person name="Vincze T."/>
            <person name="Grabovich M."/>
            <person name="Anton B.P."/>
            <person name="Dubinina G."/>
            <person name="Orlova M."/>
            <person name="Belousova E."/>
            <person name="Roberts R.J."/>
        </authorList>
    </citation>
    <scope>NUCLEOTIDE SEQUENCE [LARGE SCALE GENOMIC DNA]</scope>
    <source>
        <strain evidence="8">D-401</strain>
    </source>
</reference>
<dbReference type="OrthoDB" id="9789940at2"/>
<comment type="caution">
    <text evidence="6">Lacks conserved residue(s) required for the propagation of feature annotation.</text>
</comment>
<dbReference type="GO" id="GO:0005886">
    <property type="term" value="C:plasma membrane"/>
    <property type="evidence" value="ECO:0007669"/>
    <property type="project" value="UniProtKB-SubCell"/>
</dbReference>
<keyword evidence="6" id="KW-1003">Cell membrane</keyword>
<dbReference type="CDD" id="cd06662">
    <property type="entry name" value="SURF1"/>
    <property type="match status" value="1"/>
</dbReference>
<dbReference type="PROSITE" id="PS50895">
    <property type="entry name" value="SURF1"/>
    <property type="match status" value="1"/>
</dbReference>
<comment type="subcellular location">
    <subcellularLocation>
        <location evidence="6">Cell membrane</location>
        <topology evidence="6">Multi-pass membrane protein</topology>
    </subcellularLocation>
    <subcellularLocation>
        <location evidence="1">Membrane</location>
    </subcellularLocation>
</comment>
<evidence type="ECO:0000313" key="8">
    <source>
        <dbReference type="Proteomes" id="UP000234271"/>
    </source>
</evidence>
<dbReference type="PANTHER" id="PTHR23427:SF2">
    <property type="entry name" value="SURFEIT LOCUS PROTEIN 1"/>
    <property type="match status" value="1"/>
</dbReference>
<keyword evidence="8" id="KW-1185">Reference proteome</keyword>
<dbReference type="KEGG" id="blep:AL038_00490"/>
<evidence type="ECO:0000256" key="4">
    <source>
        <dbReference type="ARBA" id="ARBA00022989"/>
    </source>
</evidence>
<evidence type="ECO:0000256" key="5">
    <source>
        <dbReference type="ARBA" id="ARBA00023136"/>
    </source>
</evidence>